<feature type="signal peptide" evidence="1">
    <location>
        <begin position="1"/>
        <end position="19"/>
    </location>
</feature>
<gene>
    <name evidence="2" type="ORF">SAMN05444411_101241</name>
</gene>
<dbReference type="Proteomes" id="UP000199595">
    <property type="component" value="Unassembled WGS sequence"/>
</dbReference>
<evidence type="ECO:0000313" key="2">
    <source>
        <dbReference type="EMBL" id="SDW18755.1"/>
    </source>
</evidence>
<proteinExistence type="predicted"/>
<dbReference type="AlphaFoldDB" id="A0A1H2RHI3"/>
<dbReference type="RefSeq" id="WP_090118882.1">
    <property type="nucleotide sequence ID" value="NZ_FNNJ01000001.1"/>
</dbReference>
<dbReference type="NCBIfam" id="NF038133">
    <property type="entry name" value="choice_anch_L"/>
    <property type="match status" value="1"/>
</dbReference>
<dbReference type="OrthoDB" id="9765926at2"/>
<reference evidence="2 3" key="1">
    <citation type="submission" date="2016-10" db="EMBL/GenBank/DDBJ databases">
        <authorList>
            <person name="de Groot N.N."/>
        </authorList>
    </citation>
    <scope>NUCLEOTIDE SEQUENCE [LARGE SCALE GENOMIC DNA]</scope>
    <source>
        <strain evidence="2 3">DSM 24956</strain>
    </source>
</reference>
<dbReference type="NCBIfam" id="TIGR04131">
    <property type="entry name" value="Bac_Flav_CTERM"/>
    <property type="match status" value="1"/>
</dbReference>
<keyword evidence="1" id="KW-0732">Signal</keyword>
<accession>A0A1H2RHI3</accession>
<organism evidence="2 3">
    <name type="scientific">Lutibacter oricola</name>
    <dbReference type="NCBI Taxonomy" id="762486"/>
    <lineage>
        <taxon>Bacteria</taxon>
        <taxon>Pseudomonadati</taxon>
        <taxon>Bacteroidota</taxon>
        <taxon>Flavobacteriia</taxon>
        <taxon>Flavobacteriales</taxon>
        <taxon>Flavobacteriaceae</taxon>
        <taxon>Lutibacter</taxon>
    </lineage>
</organism>
<dbReference type="EMBL" id="FNNJ01000001">
    <property type="protein sequence ID" value="SDW18755.1"/>
    <property type="molecule type" value="Genomic_DNA"/>
</dbReference>
<evidence type="ECO:0000256" key="1">
    <source>
        <dbReference type="SAM" id="SignalP"/>
    </source>
</evidence>
<evidence type="ECO:0000313" key="3">
    <source>
        <dbReference type="Proteomes" id="UP000199595"/>
    </source>
</evidence>
<dbReference type="STRING" id="762486.SAMN05444411_101241"/>
<dbReference type="InterPro" id="IPR026341">
    <property type="entry name" value="T9SS_type_B"/>
</dbReference>
<dbReference type="InterPro" id="IPR049804">
    <property type="entry name" value="Choice_anch_L"/>
</dbReference>
<feature type="chain" id="PRO_5011490362" evidence="1">
    <location>
        <begin position="20"/>
        <end position="1200"/>
    </location>
</feature>
<protein>
    <submittedName>
        <fullName evidence="2">Gliding motility-associated C-terminal domain-containing protein</fullName>
    </submittedName>
</protein>
<name>A0A1H2RHI3_9FLAO</name>
<sequence>MKKFILLLGVLLLSNTISSQILEINNSASAESSYTPQQLVEDILISGACAQVDNFTSVVSGAPTDTNTKSYGYFKKPAGSSFPFEEGIILTCGRAFPAGNATSTTTVDFANGTAGDADLETALGQTNTNDATYIKFDFTPTSSTISFRYLMASEEYNGNFECTYADAFAFLLRPVGTTTYTNLAVVPSTTTPVSTTTIHPDVAGVCPAINEAYFEGYNLGDTNYGGRTKVFIASATVVPNQKYEIKLVIADQGDSSLDTAVFLEAGSFLLDADLGAPKLTSTNNAACGGSILLDASIVATSYKWFKDGVLIPGETSQTYNANLGDGLYKVEATLAVGCVADDEIDVEFTSQPTATTPTNIIQCDDNGDGLMYFDFTTKDTEIENGQTDVNTTYYTSQANADARTGALTSPYESGNATIYARVENNASTNCYATTSFTIEVIDEPSPLDAASILPIEMCDNTSFGTDIDGFITEDLTTKDTEILNGQSAANFNVDYYTDASYNIASLVTTPTAFTNTIAGGQTIYVRVSNKINSLCYKDTSFIFTVFSYPTVNPIVDLTQCDNDTDSFSLFNLTEANILISSGTGETFTYYLTEAEAITGLVADQITNFTNYQNPTPINSFVYARIENVNGCFRTARINLIVGVSQIPSTFNNLEYAVCDDELVDGDKRNGIASFDFSDAEQTIENLFPSQNVKVTFYNNEADALAELNAIPDISNHRNEGYPNTQNIYVRVDSEVVNSCEGFGHYITLTVEEIPVANPVTFARQCDDVPTDTELSSEFDTSNLEADVLLGQTNANVTYFAADGSPLTDINGNAITSPFPAAFRTLSQIITARVTNNTTNVASGNACYEETTIEFIVDITPVANPVIIAPACDDGISDVDGLHEFDTSNIESTLLGTQTGMTVTYTDESGAALPSPLPNPFNTSTQTITVQIENPTNTTCIATTTIDFIVNPLPDFEVTSPQIICLNNPVTTLSIDSELEAYSYNWQDENGNTIATNSAYVDVFTSGLYTVTATNTITNCTRDLEIQVNDSNIASITKNDITIVDDSENNTITIDPTNLGIGDYEFSLNDPDFGYQDDPFFDYVEAGIHTIYARDKNACGITPFEVAVLGFPKFFTPNNDGYNDSWKILGATDQFYASSLIYIFDRFGKLIAQFNTLNNSGWNGVYNGSLLTSSDYWFKVQLTDKEGNVRERSGHFSLIRN</sequence>
<keyword evidence="3" id="KW-1185">Reference proteome</keyword>
<dbReference type="Pfam" id="PF13585">
    <property type="entry name" value="CHU_C"/>
    <property type="match status" value="1"/>
</dbReference>